<dbReference type="Proteomes" id="UP000006620">
    <property type="component" value="Chromosome"/>
</dbReference>
<gene>
    <name evidence="1" type="ordered locus">KNP414_03175</name>
</gene>
<dbReference type="EMBL" id="CP002869">
    <property type="protein sequence ID" value="AEI41733.1"/>
    <property type="molecule type" value="Genomic_DNA"/>
</dbReference>
<protein>
    <submittedName>
        <fullName evidence="1">Uncharacterized protein</fullName>
    </submittedName>
</protein>
<evidence type="ECO:0000313" key="2">
    <source>
        <dbReference type="Proteomes" id="UP000006620"/>
    </source>
</evidence>
<sequence length="200" mass="22878">MGAGFSAVFPHRLNGTEIAAMAEKLAGSSLPVLIGHIKEIQYNNPHVSCSWCWEREQRYTRESNYTKKNLFDSIEEELECRGTLLLKGPAGIDLLFSRHMCELQTGSRWVYVLSNPEYRESIRAVCCEIAGVLDAQFAVYMADSCCASDYLYDEHSMEYYLSSLHKRFGPPAKSLDVLLLTQERTRSSEGYFIDFFQQRD</sequence>
<name>F8FD73_PAEMK</name>
<proteinExistence type="predicted"/>
<reference evidence="2" key="1">
    <citation type="submission" date="2011-06" db="EMBL/GenBank/DDBJ databases">
        <title>Complete genome sequence of Paenibacillus mucilaginosus KNP414.</title>
        <authorList>
            <person name="Wang J."/>
            <person name="Hu S."/>
            <person name="Hu X."/>
            <person name="Zhang B."/>
            <person name="Dong D."/>
            <person name="Zhang S."/>
            <person name="Zhao K."/>
            <person name="Wu D."/>
        </authorList>
    </citation>
    <scope>NUCLEOTIDE SEQUENCE [LARGE SCALE GENOMIC DNA]</scope>
    <source>
        <strain evidence="2">KNP414</strain>
    </source>
</reference>
<evidence type="ECO:0000313" key="1">
    <source>
        <dbReference type="EMBL" id="AEI41733.1"/>
    </source>
</evidence>
<dbReference type="RefSeq" id="WP_013916892.1">
    <property type="nucleotide sequence ID" value="NC_015690.1"/>
</dbReference>
<dbReference type="KEGG" id="pms:KNP414_03175"/>
<accession>F8FD73</accession>
<dbReference type="HOGENOM" id="CLU_1365090_0_0_9"/>
<reference evidence="1 2" key="2">
    <citation type="journal article" date="2013" name="Genome Announc.">
        <title>Genome Sequence of Growth-Improving Paenibacillus mucilaginosus Strain KNP414.</title>
        <authorList>
            <person name="Lu J.J."/>
            <person name="Wang J.F."/>
            <person name="Hu X.F."/>
        </authorList>
    </citation>
    <scope>NUCLEOTIDE SEQUENCE [LARGE SCALE GENOMIC DNA]</scope>
    <source>
        <strain evidence="1 2">KNP414</strain>
    </source>
</reference>
<dbReference type="AlphaFoldDB" id="F8FD73"/>
<organism evidence="1 2">
    <name type="scientific">Paenibacillus mucilaginosus (strain KNP414)</name>
    <dbReference type="NCBI Taxonomy" id="1036673"/>
    <lineage>
        <taxon>Bacteria</taxon>
        <taxon>Bacillati</taxon>
        <taxon>Bacillota</taxon>
        <taxon>Bacilli</taxon>
        <taxon>Bacillales</taxon>
        <taxon>Paenibacillaceae</taxon>
        <taxon>Paenibacillus</taxon>
    </lineage>
</organism>